<dbReference type="Gene3D" id="1.10.472.170">
    <property type="match status" value="1"/>
</dbReference>
<dbReference type="InterPro" id="IPR013150">
    <property type="entry name" value="TFIIB_cyclin"/>
</dbReference>
<keyword evidence="1" id="KW-0677">Repeat</keyword>
<keyword evidence="2" id="KW-0479">Metal-binding</keyword>
<evidence type="ECO:0000256" key="5">
    <source>
        <dbReference type="ARBA" id="ARBA00023163"/>
    </source>
</evidence>
<accession>A0ABD5UST3</accession>
<evidence type="ECO:0000256" key="3">
    <source>
        <dbReference type="ARBA" id="ARBA00022833"/>
    </source>
</evidence>
<sequence>MATRHIFATTDEDGQFDQETDRCPECGGRVSTTSIETVCDDCGLILEETIIDRGPEWRYCNREERKRTGAPRTMARHDRGLSTEIGFRTDATGTKLSSKKRRQLNRLRREHRRGKFGSKAERNQMRGLQEVRRISGGFDIPETLRDQACRLFCSAQSADLLCGRSVESIASASVYGACRCADYSITLDEVVSVARVSRSRVVTAYKTLNTELGLPTSIVTARSHVPKITSELAIDDVVRHRAQELASLADEAAIANGRSPAGVAAGCVYKACEEFGDLRTQEAIAGAANVNAITLRARYYELNEIVETA</sequence>
<evidence type="ECO:0000259" key="8">
    <source>
        <dbReference type="Pfam" id="PF08271"/>
    </source>
</evidence>
<evidence type="ECO:0000256" key="1">
    <source>
        <dbReference type="ARBA" id="ARBA00022737"/>
    </source>
</evidence>
<keyword evidence="5" id="KW-0804">Transcription</keyword>
<evidence type="ECO:0000313" key="10">
    <source>
        <dbReference type="Proteomes" id="UP001596296"/>
    </source>
</evidence>
<keyword evidence="10" id="KW-1185">Reference proteome</keyword>
<dbReference type="InterPro" id="IPR013137">
    <property type="entry name" value="Znf_TFIIB"/>
</dbReference>
<feature type="region of interest" description="Disordered" evidence="6">
    <location>
        <begin position="99"/>
        <end position="121"/>
    </location>
</feature>
<reference evidence="9 10" key="1">
    <citation type="journal article" date="2019" name="Int. J. Syst. Evol. Microbiol.">
        <title>The Global Catalogue of Microorganisms (GCM) 10K type strain sequencing project: providing services to taxonomists for standard genome sequencing and annotation.</title>
        <authorList>
            <consortium name="The Broad Institute Genomics Platform"/>
            <consortium name="The Broad Institute Genome Sequencing Center for Infectious Disease"/>
            <person name="Wu L."/>
            <person name="Ma J."/>
        </authorList>
    </citation>
    <scope>NUCLEOTIDE SEQUENCE [LARGE SCALE GENOMIC DNA]</scope>
    <source>
        <strain evidence="9 10">SKJ47</strain>
    </source>
</reference>
<evidence type="ECO:0000256" key="6">
    <source>
        <dbReference type="SAM" id="MobiDB-lite"/>
    </source>
</evidence>
<proteinExistence type="predicted"/>
<dbReference type="RefSeq" id="WP_379739917.1">
    <property type="nucleotide sequence ID" value="NZ_JBHSVN010000002.1"/>
</dbReference>
<dbReference type="InterPro" id="IPR000812">
    <property type="entry name" value="TFIIB"/>
</dbReference>
<dbReference type="PANTHER" id="PTHR11618">
    <property type="entry name" value="TRANSCRIPTION INITIATION FACTOR IIB-RELATED"/>
    <property type="match status" value="1"/>
</dbReference>
<feature type="domain" description="Transcription factor TFIIB cyclin-like" evidence="7">
    <location>
        <begin position="123"/>
        <end position="208"/>
    </location>
</feature>
<feature type="domain" description="Transcription factor TFIIB cyclin-like" evidence="7">
    <location>
        <begin position="217"/>
        <end position="304"/>
    </location>
</feature>
<dbReference type="PANTHER" id="PTHR11618:SF13">
    <property type="entry name" value="TRANSCRIPTION INITIATION FACTOR IIB"/>
    <property type="match status" value="1"/>
</dbReference>
<organism evidence="9 10">
    <name type="scientific">Halopenitus salinus</name>
    <dbReference type="NCBI Taxonomy" id="1198295"/>
    <lineage>
        <taxon>Archaea</taxon>
        <taxon>Methanobacteriati</taxon>
        <taxon>Methanobacteriota</taxon>
        <taxon>Stenosarchaea group</taxon>
        <taxon>Halobacteria</taxon>
        <taxon>Halobacteriales</taxon>
        <taxon>Haloferacaceae</taxon>
        <taxon>Halopenitus</taxon>
    </lineage>
</organism>
<keyword evidence="2" id="KW-0863">Zinc-finger</keyword>
<name>A0ABD5UST3_9EURY</name>
<feature type="domain" description="TFIIB-type" evidence="8">
    <location>
        <begin position="22"/>
        <end position="58"/>
    </location>
</feature>
<comment type="caution">
    <text evidence="9">The sequence shown here is derived from an EMBL/GenBank/DDBJ whole genome shotgun (WGS) entry which is preliminary data.</text>
</comment>
<keyword evidence="4" id="KW-0805">Transcription regulation</keyword>
<dbReference type="AlphaFoldDB" id="A0ABD5UST3"/>
<dbReference type="EMBL" id="JBHSXL010000002">
    <property type="protein sequence ID" value="MFC6891540.1"/>
    <property type="molecule type" value="Genomic_DNA"/>
</dbReference>
<keyword evidence="3" id="KW-0862">Zinc</keyword>
<dbReference type="PRINTS" id="PR00685">
    <property type="entry name" value="TIFACTORIIB"/>
</dbReference>
<dbReference type="InterPro" id="IPR036915">
    <property type="entry name" value="Cyclin-like_sf"/>
</dbReference>
<gene>
    <name evidence="9" type="ORF">ACFQE9_02745</name>
</gene>
<dbReference type="Proteomes" id="UP001596296">
    <property type="component" value="Unassembled WGS sequence"/>
</dbReference>
<evidence type="ECO:0000259" key="7">
    <source>
        <dbReference type="Pfam" id="PF00382"/>
    </source>
</evidence>
<feature type="compositionally biased region" description="Basic residues" evidence="6">
    <location>
        <begin position="99"/>
        <end position="116"/>
    </location>
</feature>
<dbReference type="Gene3D" id="1.10.472.10">
    <property type="entry name" value="Cyclin-like"/>
    <property type="match status" value="1"/>
</dbReference>
<evidence type="ECO:0000256" key="4">
    <source>
        <dbReference type="ARBA" id="ARBA00023015"/>
    </source>
</evidence>
<evidence type="ECO:0000256" key="2">
    <source>
        <dbReference type="ARBA" id="ARBA00022771"/>
    </source>
</evidence>
<dbReference type="SUPFAM" id="SSF57783">
    <property type="entry name" value="Zinc beta-ribbon"/>
    <property type="match status" value="1"/>
</dbReference>
<dbReference type="SUPFAM" id="SSF47954">
    <property type="entry name" value="Cyclin-like"/>
    <property type="match status" value="2"/>
</dbReference>
<evidence type="ECO:0000313" key="9">
    <source>
        <dbReference type="EMBL" id="MFC6891540.1"/>
    </source>
</evidence>
<protein>
    <submittedName>
        <fullName evidence="9">Transcription initiation factor IIB family protein</fullName>
    </submittedName>
</protein>
<dbReference type="Pfam" id="PF08271">
    <property type="entry name" value="Zn_Ribbon_TF"/>
    <property type="match status" value="1"/>
</dbReference>
<dbReference type="Pfam" id="PF00382">
    <property type="entry name" value="TFIIB"/>
    <property type="match status" value="2"/>
</dbReference>
<dbReference type="GO" id="GO:0008270">
    <property type="term" value="F:zinc ion binding"/>
    <property type="evidence" value="ECO:0007669"/>
    <property type="project" value="UniProtKB-KW"/>
</dbReference>